<dbReference type="RefSeq" id="WP_237244494.1">
    <property type="nucleotide sequence ID" value="NZ_CP012672.1"/>
</dbReference>
<accession>A0A4P2R2A0</accession>
<gene>
    <name evidence="1" type="ORF">SOCE836_083190</name>
</gene>
<protein>
    <submittedName>
        <fullName evidence="1">Uncharacterized protein</fullName>
    </submittedName>
</protein>
<organism evidence="1 2">
    <name type="scientific">Sorangium cellulosum</name>
    <name type="common">Polyangium cellulosum</name>
    <dbReference type="NCBI Taxonomy" id="56"/>
    <lineage>
        <taxon>Bacteria</taxon>
        <taxon>Pseudomonadati</taxon>
        <taxon>Myxococcota</taxon>
        <taxon>Polyangia</taxon>
        <taxon>Polyangiales</taxon>
        <taxon>Polyangiaceae</taxon>
        <taxon>Sorangium</taxon>
    </lineage>
</organism>
<proteinExistence type="predicted"/>
<dbReference type="EMBL" id="CP012672">
    <property type="protein sequence ID" value="AUX36113.1"/>
    <property type="molecule type" value="Genomic_DNA"/>
</dbReference>
<evidence type="ECO:0000313" key="2">
    <source>
        <dbReference type="Proteomes" id="UP000295497"/>
    </source>
</evidence>
<dbReference type="AlphaFoldDB" id="A0A4P2R2A0"/>
<dbReference type="Proteomes" id="UP000295497">
    <property type="component" value="Chromosome"/>
</dbReference>
<evidence type="ECO:0000313" key="1">
    <source>
        <dbReference type="EMBL" id="AUX36113.1"/>
    </source>
</evidence>
<reference evidence="1 2" key="1">
    <citation type="submission" date="2015-09" db="EMBL/GenBank/DDBJ databases">
        <title>Sorangium comparison.</title>
        <authorList>
            <person name="Zaburannyi N."/>
            <person name="Bunk B."/>
            <person name="Overmann J."/>
            <person name="Mueller R."/>
        </authorList>
    </citation>
    <scope>NUCLEOTIDE SEQUENCE [LARGE SCALE GENOMIC DNA]</scope>
    <source>
        <strain evidence="1 2">So ce836</strain>
    </source>
</reference>
<name>A0A4P2R2A0_SORCE</name>
<sequence>MWGVNHIVSGRLRYRIDGLDAREMLLDPERPGRVGPEVDASGRPR</sequence>